<dbReference type="OMA" id="MLTFRHG"/>
<dbReference type="eggNOG" id="KOG4178">
    <property type="taxonomic scope" value="Eukaryota"/>
</dbReference>
<dbReference type="STRING" id="717646.M2M1D6"/>
<gene>
    <name evidence="2" type="ORF">BAUCODRAFT_61070</name>
</gene>
<dbReference type="InterPro" id="IPR029058">
    <property type="entry name" value="AB_hydrolase_fold"/>
</dbReference>
<accession>M2M1D6</accession>
<keyword evidence="3" id="KW-1185">Reference proteome</keyword>
<dbReference type="Pfam" id="PF00561">
    <property type="entry name" value="Abhydrolase_1"/>
    <property type="match status" value="1"/>
</dbReference>
<dbReference type="Proteomes" id="UP000011761">
    <property type="component" value="Unassembled WGS sequence"/>
</dbReference>
<dbReference type="SUPFAM" id="SSF53474">
    <property type="entry name" value="alpha/beta-Hydrolases"/>
    <property type="match status" value="1"/>
</dbReference>
<feature type="domain" description="AB hydrolase-1" evidence="1">
    <location>
        <begin position="50"/>
        <end position="277"/>
    </location>
</feature>
<sequence>MTAEEVQQHPEYPYVNWDLKADRAERIDIAHGRGGPFKLSYELHGHGPRHIVWIMGLGGYMKTWQRQTKDFGHLQGDKYSSLVFDNRGIGDSDKPILRYTTYEMAKDVVELLDHLGWTEPRSVHIVGISMGGMIAQELALQIPSRTCSVNFISTAPRIIRTLPYMENIKNRINLMYPKTLDAQLAKIKADCYSAEWLKKPDETEYVMEPFPTNGDRFAAGEVAKRMAPGVFTRHGFLCQLYAAGFHHKSAEQLKQLADAVGRNRIMVFHGTGDHMIDFMHGELLLAELGGEEGGVTKSFHEGLGHVPLFEIRHEFNRIIAERVEKTYEMAKS</sequence>
<evidence type="ECO:0000313" key="2">
    <source>
        <dbReference type="EMBL" id="EMD00863.1"/>
    </source>
</evidence>
<dbReference type="OrthoDB" id="19657at2759"/>
<evidence type="ECO:0000259" key="1">
    <source>
        <dbReference type="Pfam" id="PF00561"/>
    </source>
</evidence>
<name>M2M1D6_BAUPA</name>
<dbReference type="EMBL" id="KB445550">
    <property type="protein sequence ID" value="EMD00863.1"/>
    <property type="molecule type" value="Genomic_DNA"/>
</dbReference>
<dbReference type="RefSeq" id="XP_007672047.1">
    <property type="nucleotide sequence ID" value="XM_007673857.1"/>
</dbReference>
<dbReference type="Gene3D" id="3.40.50.1820">
    <property type="entry name" value="alpha/beta hydrolase"/>
    <property type="match status" value="1"/>
</dbReference>
<dbReference type="GeneID" id="19115887"/>
<dbReference type="AlphaFoldDB" id="M2M1D6"/>
<reference evidence="2 3" key="1">
    <citation type="journal article" date="2012" name="PLoS Pathog.">
        <title>Diverse lifestyles and strategies of plant pathogenesis encoded in the genomes of eighteen Dothideomycetes fungi.</title>
        <authorList>
            <person name="Ohm R.A."/>
            <person name="Feau N."/>
            <person name="Henrissat B."/>
            <person name="Schoch C.L."/>
            <person name="Horwitz B.A."/>
            <person name="Barry K.W."/>
            <person name="Condon B.J."/>
            <person name="Copeland A.C."/>
            <person name="Dhillon B."/>
            <person name="Glaser F."/>
            <person name="Hesse C.N."/>
            <person name="Kosti I."/>
            <person name="LaButti K."/>
            <person name="Lindquist E.A."/>
            <person name="Lucas S."/>
            <person name="Salamov A.A."/>
            <person name="Bradshaw R.E."/>
            <person name="Ciuffetti L."/>
            <person name="Hamelin R.C."/>
            <person name="Kema G.H.J."/>
            <person name="Lawrence C."/>
            <person name="Scott J.A."/>
            <person name="Spatafora J.W."/>
            <person name="Turgeon B.G."/>
            <person name="de Wit P.J.G.M."/>
            <person name="Zhong S."/>
            <person name="Goodwin S.B."/>
            <person name="Grigoriev I.V."/>
        </authorList>
    </citation>
    <scope>NUCLEOTIDE SEQUENCE [LARGE SCALE GENOMIC DNA]</scope>
    <source>
        <strain evidence="2 3">UAMH 10762</strain>
    </source>
</reference>
<dbReference type="InterPro" id="IPR050471">
    <property type="entry name" value="AB_hydrolase"/>
</dbReference>
<proteinExistence type="predicted"/>
<dbReference type="HOGENOM" id="CLU_020336_20_1_1"/>
<dbReference type="InterPro" id="IPR000073">
    <property type="entry name" value="AB_hydrolase_1"/>
</dbReference>
<dbReference type="PANTHER" id="PTHR43433:SF5">
    <property type="entry name" value="AB HYDROLASE-1 DOMAIN-CONTAINING PROTEIN"/>
    <property type="match status" value="1"/>
</dbReference>
<organism evidence="2 3">
    <name type="scientific">Baudoinia panamericana (strain UAMH 10762)</name>
    <name type="common">Angels' share fungus</name>
    <name type="synonym">Baudoinia compniacensis (strain UAMH 10762)</name>
    <dbReference type="NCBI Taxonomy" id="717646"/>
    <lineage>
        <taxon>Eukaryota</taxon>
        <taxon>Fungi</taxon>
        <taxon>Dikarya</taxon>
        <taxon>Ascomycota</taxon>
        <taxon>Pezizomycotina</taxon>
        <taxon>Dothideomycetes</taxon>
        <taxon>Dothideomycetidae</taxon>
        <taxon>Mycosphaerellales</taxon>
        <taxon>Teratosphaeriaceae</taxon>
        <taxon>Baudoinia</taxon>
    </lineage>
</organism>
<dbReference type="PANTHER" id="PTHR43433">
    <property type="entry name" value="HYDROLASE, ALPHA/BETA FOLD FAMILY PROTEIN"/>
    <property type="match status" value="1"/>
</dbReference>
<protein>
    <recommendedName>
        <fullName evidence="1">AB hydrolase-1 domain-containing protein</fullName>
    </recommendedName>
</protein>
<dbReference type="KEGG" id="bcom:BAUCODRAFT_61070"/>
<evidence type="ECO:0000313" key="3">
    <source>
        <dbReference type="Proteomes" id="UP000011761"/>
    </source>
</evidence>